<dbReference type="NCBIfam" id="TIGR03951">
    <property type="entry name" value="Fe_III_red_FhuF"/>
    <property type="match status" value="1"/>
</dbReference>
<evidence type="ECO:0000313" key="3">
    <source>
        <dbReference type="Proteomes" id="UP001321492"/>
    </source>
</evidence>
<dbReference type="Proteomes" id="UP001321492">
    <property type="component" value="Unassembled WGS sequence"/>
</dbReference>
<evidence type="ECO:0000259" key="1">
    <source>
        <dbReference type="Pfam" id="PF06276"/>
    </source>
</evidence>
<feature type="domain" description="Aerobactin siderophore biosynthesis IucA/IucC-like C-terminal" evidence="1">
    <location>
        <begin position="76"/>
        <end position="223"/>
    </location>
</feature>
<dbReference type="PRINTS" id="PR01714">
    <property type="entry name" value="2FE2SRDCTASE"/>
</dbReference>
<gene>
    <name evidence="2" type="primary">fhuF</name>
    <name evidence="2" type="ORF">QNA08_00230</name>
</gene>
<evidence type="ECO:0000313" key="2">
    <source>
        <dbReference type="EMBL" id="MDJ1156677.1"/>
    </source>
</evidence>
<keyword evidence="3" id="KW-1185">Reference proteome</keyword>
<comment type="caution">
    <text evidence="2">The sequence shown here is derived from an EMBL/GenBank/DDBJ whole genome shotgun (WGS) entry which is preliminary data.</text>
</comment>
<protein>
    <submittedName>
        <fullName evidence="2">Siderophore-iron reductase FhuF</fullName>
    </submittedName>
</protein>
<organism evidence="2 3">
    <name type="scientific">Chelatococcus albus</name>
    <dbReference type="NCBI Taxonomy" id="3047466"/>
    <lineage>
        <taxon>Bacteria</taxon>
        <taxon>Pseudomonadati</taxon>
        <taxon>Pseudomonadota</taxon>
        <taxon>Alphaproteobacteria</taxon>
        <taxon>Hyphomicrobiales</taxon>
        <taxon>Chelatococcaceae</taxon>
        <taxon>Chelatococcus</taxon>
    </lineage>
</organism>
<dbReference type="InterPro" id="IPR022770">
    <property type="entry name" value="IucA/IucC-like_C"/>
</dbReference>
<dbReference type="Pfam" id="PF06276">
    <property type="entry name" value="FhuF"/>
    <property type="match status" value="1"/>
</dbReference>
<dbReference type="RefSeq" id="WP_283738681.1">
    <property type="nucleotide sequence ID" value="NZ_JASJEV010000001.1"/>
</dbReference>
<dbReference type="InterPro" id="IPR008090">
    <property type="entry name" value="Fe_iron_reduct"/>
</dbReference>
<proteinExistence type="predicted"/>
<sequence>MQAIATAPCASPSALPRNLAAVMGGALAPCAATLVLPDDPRPAIGCADLLEPALLGETIARFGAAFPGGDRRAVASLWSQWYFGALMPPVVAAALLLGRDLPVALAGMHVILTPDATPAAMRIPHEGATCAGDDAVTRLEPLVWEHLAPAVDGLAACARLAPRVLWSNAASLYAWIVAEIAHDPSVPAAVVAGAEAVMLRHHWPDGRRNPLHAPPRTAGERRRRVCCLRYLLPQLARCSTCPLTADVI</sequence>
<reference evidence="2 3" key="1">
    <citation type="submission" date="2023-05" db="EMBL/GenBank/DDBJ databases">
        <title>Chelatococcus sp. nov., a moderately thermophilic bacterium isolated from hot spring microbial mat.</title>
        <authorList>
            <person name="Hu C.-J."/>
            <person name="Li W.-J."/>
        </authorList>
    </citation>
    <scope>NUCLEOTIDE SEQUENCE [LARGE SCALE GENOMIC DNA]</scope>
    <source>
        <strain evidence="2 3">SYSU G07232</strain>
    </source>
</reference>
<name>A0ABT7ABC3_9HYPH</name>
<accession>A0ABT7ABC3</accession>
<dbReference type="EMBL" id="JASJEV010000001">
    <property type="protein sequence ID" value="MDJ1156677.1"/>
    <property type="molecule type" value="Genomic_DNA"/>
</dbReference>